<name>A0A970B7T1_9GAMM</name>
<dbReference type="AlphaFoldDB" id="A0A970B7T1"/>
<protein>
    <submittedName>
        <fullName evidence="2">Uncharacterized protein</fullName>
    </submittedName>
</protein>
<evidence type="ECO:0000313" key="2">
    <source>
        <dbReference type="EMBL" id="NKF21549.1"/>
    </source>
</evidence>
<comment type="caution">
    <text evidence="2">The sequence shown here is derived from an EMBL/GenBank/DDBJ whole genome shotgun (WGS) entry which is preliminary data.</text>
</comment>
<reference evidence="2" key="1">
    <citation type="submission" date="2020-03" db="EMBL/GenBank/DDBJ databases">
        <title>Solimonas marina sp. nov., isolated from deep seawater of the Pacific Ocean.</title>
        <authorList>
            <person name="Liu X."/>
            <person name="Lai Q."/>
            <person name="Sun F."/>
            <person name="Gai Y."/>
            <person name="Li G."/>
            <person name="Shao Z."/>
        </authorList>
    </citation>
    <scope>NUCLEOTIDE SEQUENCE</scope>
    <source>
        <strain evidence="2">C16B3</strain>
    </source>
</reference>
<keyword evidence="3" id="KW-1185">Reference proteome</keyword>
<evidence type="ECO:0000256" key="1">
    <source>
        <dbReference type="SAM" id="Phobius"/>
    </source>
</evidence>
<dbReference type="RefSeq" id="WP_168146806.1">
    <property type="nucleotide sequence ID" value="NZ_JAAVXB010000002.1"/>
</dbReference>
<dbReference type="Proteomes" id="UP000653472">
    <property type="component" value="Unassembled WGS sequence"/>
</dbReference>
<keyword evidence="1" id="KW-0472">Membrane</keyword>
<keyword evidence="1" id="KW-1133">Transmembrane helix</keyword>
<gene>
    <name evidence="2" type="ORF">G7Y82_04410</name>
</gene>
<organism evidence="2 3">
    <name type="scientific">Solimonas marina</name>
    <dbReference type="NCBI Taxonomy" id="2714601"/>
    <lineage>
        <taxon>Bacteria</taxon>
        <taxon>Pseudomonadati</taxon>
        <taxon>Pseudomonadota</taxon>
        <taxon>Gammaproteobacteria</taxon>
        <taxon>Nevskiales</taxon>
        <taxon>Nevskiaceae</taxon>
        <taxon>Solimonas</taxon>
    </lineage>
</organism>
<feature type="transmembrane region" description="Helical" evidence="1">
    <location>
        <begin position="6"/>
        <end position="25"/>
    </location>
</feature>
<dbReference type="EMBL" id="JAAVXB010000002">
    <property type="protein sequence ID" value="NKF21549.1"/>
    <property type="molecule type" value="Genomic_DNA"/>
</dbReference>
<accession>A0A970B7T1</accession>
<proteinExistence type="predicted"/>
<evidence type="ECO:0000313" key="3">
    <source>
        <dbReference type="Proteomes" id="UP000653472"/>
    </source>
</evidence>
<sequence>METLFEIVVCGVGVFALNYGLAWIAERMMNHHLPDDGNDKQSHDL</sequence>
<keyword evidence="1" id="KW-0812">Transmembrane</keyword>